<reference evidence="1" key="1">
    <citation type="submission" date="2021-01" db="EMBL/GenBank/DDBJ databases">
        <authorList>
            <person name="Corre E."/>
            <person name="Pelletier E."/>
            <person name="Niang G."/>
            <person name="Scheremetjew M."/>
            <person name="Finn R."/>
            <person name="Kale V."/>
            <person name="Holt S."/>
            <person name="Cochrane G."/>
            <person name="Meng A."/>
            <person name="Brown T."/>
            <person name="Cohen L."/>
        </authorList>
    </citation>
    <scope>NUCLEOTIDE SEQUENCE</scope>
    <source>
        <strain evidence="1">CCMP 410</strain>
    </source>
</reference>
<name>A0A7S1UNT6_9STRA</name>
<gene>
    <name evidence="1" type="ORF">GOCE00092_LOCUS2573</name>
</gene>
<accession>A0A7S1UNT6</accession>
<sequence length="117" mass="13302">MFLKRQVEHKITGLQIELFASPCRNKGAYDTSTSNTLSYYPITLVDFGVARLVDHDSFSATGTGWVGWSDPYVEPEFKDPVEKSNSTNVRDLHNWVCRAVCLILGTLQQHLKRRQSL</sequence>
<evidence type="ECO:0008006" key="2">
    <source>
        <dbReference type="Google" id="ProtNLM"/>
    </source>
</evidence>
<proteinExistence type="predicted"/>
<dbReference type="AlphaFoldDB" id="A0A7S1UNT6"/>
<protein>
    <recommendedName>
        <fullName evidence="2">Protein kinase domain-containing protein</fullName>
    </recommendedName>
</protein>
<dbReference type="EMBL" id="HBGK01004862">
    <property type="protein sequence ID" value="CAD9273665.1"/>
    <property type="molecule type" value="Transcribed_RNA"/>
</dbReference>
<evidence type="ECO:0000313" key="1">
    <source>
        <dbReference type="EMBL" id="CAD9273665.1"/>
    </source>
</evidence>
<organism evidence="1">
    <name type="scientific">Grammatophora oceanica</name>
    <dbReference type="NCBI Taxonomy" id="210454"/>
    <lineage>
        <taxon>Eukaryota</taxon>
        <taxon>Sar</taxon>
        <taxon>Stramenopiles</taxon>
        <taxon>Ochrophyta</taxon>
        <taxon>Bacillariophyta</taxon>
        <taxon>Fragilariophyceae</taxon>
        <taxon>Fragilariophycidae</taxon>
        <taxon>Rhabdonematales</taxon>
        <taxon>Grammatophoraceae</taxon>
        <taxon>Grammatophora</taxon>
    </lineage>
</organism>